<reference evidence="2" key="2">
    <citation type="submission" date="2025-09" db="UniProtKB">
        <authorList>
            <consortium name="Ensembl"/>
        </authorList>
    </citation>
    <scope>IDENTIFICATION</scope>
</reference>
<evidence type="ECO:0000313" key="3">
    <source>
        <dbReference type="Proteomes" id="UP000257200"/>
    </source>
</evidence>
<accession>A0A3Q1HB75</accession>
<feature type="transmembrane region" description="Helical" evidence="1">
    <location>
        <begin position="129"/>
        <end position="148"/>
    </location>
</feature>
<evidence type="ECO:0000256" key="1">
    <source>
        <dbReference type="SAM" id="Phobius"/>
    </source>
</evidence>
<name>A0A3Q1HB75_9TELE</name>
<proteinExistence type="predicted"/>
<dbReference type="AlphaFoldDB" id="A0A3Q1HB75"/>
<dbReference type="Proteomes" id="UP000257200">
    <property type="component" value="Unplaced"/>
</dbReference>
<protein>
    <submittedName>
        <fullName evidence="2">Uncharacterized protein</fullName>
    </submittedName>
</protein>
<keyword evidence="1" id="KW-0812">Transmembrane</keyword>
<keyword evidence="3" id="KW-1185">Reference proteome</keyword>
<keyword evidence="1" id="KW-1133">Transmembrane helix</keyword>
<dbReference type="GeneTree" id="ENSGT00940000177294"/>
<dbReference type="Ensembl" id="ENSAPOT00000004814.1">
    <property type="protein sequence ID" value="ENSAPOP00000026000.1"/>
    <property type="gene ID" value="ENSAPOG00000009501.1"/>
</dbReference>
<sequence>ISPLSKTAAILVSGFSAASFSFLASNLGLYSKIGRRSASHIFNALGPCLFSSSGNCGSSGSTTMCFFSRVHPLSLAFRPLGFWVAFNSAGAGGVSVATAFLSVVEDAVDVADFVEGWASVGAAVPKSDFALMAGFVTGLLGATCLIVGLEGTVGLLTCTVLNVGLLISVGSAITGGTVSM</sequence>
<feature type="transmembrane region" description="Helical" evidence="1">
    <location>
        <begin position="6"/>
        <end position="29"/>
    </location>
</feature>
<reference evidence="2" key="1">
    <citation type="submission" date="2025-08" db="UniProtKB">
        <authorList>
            <consortium name="Ensembl"/>
        </authorList>
    </citation>
    <scope>IDENTIFICATION</scope>
</reference>
<evidence type="ECO:0000313" key="2">
    <source>
        <dbReference type="Ensembl" id="ENSAPOP00000026000.1"/>
    </source>
</evidence>
<dbReference type="InParanoid" id="A0A3Q1HB75"/>
<keyword evidence="1" id="KW-0472">Membrane</keyword>
<feature type="transmembrane region" description="Helical" evidence="1">
    <location>
        <begin position="154"/>
        <end position="178"/>
    </location>
</feature>
<organism evidence="2 3">
    <name type="scientific">Acanthochromis polyacanthus</name>
    <name type="common">spiny chromis</name>
    <dbReference type="NCBI Taxonomy" id="80966"/>
    <lineage>
        <taxon>Eukaryota</taxon>
        <taxon>Metazoa</taxon>
        <taxon>Chordata</taxon>
        <taxon>Craniata</taxon>
        <taxon>Vertebrata</taxon>
        <taxon>Euteleostomi</taxon>
        <taxon>Actinopterygii</taxon>
        <taxon>Neopterygii</taxon>
        <taxon>Teleostei</taxon>
        <taxon>Neoteleostei</taxon>
        <taxon>Acanthomorphata</taxon>
        <taxon>Ovalentaria</taxon>
        <taxon>Pomacentridae</taxon>
        <taxon>Acanthochromis</taxon>
    </lineage>
</organism>